<comment type="caution">
    <text evidence="1">The sequence shown here is derived from an EMBL/GenBank/DDBJ whole genome shotgun (WGS) entry which is preliminary data.</text>
</comment>
<dbReference type="EMBL" id="JAGQLL010000024">
    <property type="protein sequence ID" value="MCA9380002.1"/>
    <property type="molecule type" value="Genomic_DNA"/>
</dbReference>
<name>A0A955I7H4_9BACT</name>
<reference evidence="1" key="1">
    <citation type="submission" date="2020-04" db="EMBL/GenBank/DDBJ databases">
        <authorList>
            <person name="Zhang T."/>
        </authorList>
    </citation>
    <scope>NUCLEOTIDE SEQUENCE</scope>
    <source>
        <strain evidence="1">HKST-UBA15</strain>
    </source>
</reference>
<dbReference type="InterPro" id="IPR029058">
    <property type="entry name" value="AB_hydrolase_fold"/>
</dbReference>
<protein>
    <submittedName>
        <fullName evidence="1">Alpha/beta hydrolase</fullName>
    </submittedName>
</protein>
<dbReference type="PANTHER" id="PTHR15394">
    <property type="entry name" value="SERINE HYDROLASE RBBP9"/>
    <property type="match status" value="1"/>
</dbReference>
<dbReference type="InterPro" id="IPR010662">
    <property type="entry name" value="RBBP9/YdeN"/>
</dbReference>
<dbReference type="PANTHER" id="PTHR15394:SF3">
    <property type="entry name" value="SERINE HYDROLASE RBBP9"/>
    <property type="match status" value="1"/>
</dbReference>
<reference evidence="1" key="2">
    <citation type="journal article" date="2021" name="Microbiome">
        <title>Successional dynamics and alternative stable states in a saline activated sludge microbial community over 9 years.</title>
        <authorList>
            <person name="Wang Y."/>
            <person name="Ye J."/>
            <person name="Ju F."/>
            <person name="Liu L."/>
            <person name="Boyd J.A."/>
            <person name="Deng Y."/>
            <person name="Parks D.H."/>
            <person name="Jiang X."/>
            <person name="Yin X."/>
            <person name="Woodcroft B.J."/>
            <person name="Tyson G.W."/>
            <person name="Hugenholtz P."/>
            <person name="Polz M.F."/>
            <person name="Zhang T."/>
        </authorList>
    </citation>
    <scope>NUCLEOTIDE SEQUENCE</scope>
    <source>
        <strain evidence="1">HKST-UBA15</strain>
    </source>
</reference>
<accession>A0A955I7H4</accession>
<dbReference type="GO" id="GO:0016787">
    <property type="term" value="F:hydrolase activity"/>
    <property type="evidence" value="ECO:0007669"/>
    <property type="project" value="UniProtKB-KW"/>
</dbReference>
<dbReference type="AlphaFoldDB" id="A0A955I7H4"/>
<organism evidence="1 2">
    <name type="scientific">Candidatus Dojkabacteria bacterium</name>
    <dbReference type="NCBI Taxonomy" id="2099670"/>
    <lineage>
        <taxon>Bacteria</taxon>
        <taxon>Candidatus Dojkabacteria</taxon>
    </lineage>
</organism>
<gene>
    <name evidence="1" type="ORF">KC675_02370</name>
</gene>
<keyword evidence="1" id="KW-0378">Hydrolase</keyword>
<proteinExistence type="predicted"/>
<evidence type="ECO:0000313" key="1">
    <source>
        <dbReference type="EMBL" id="MCA9380002.1"/>
    </source>
</evidence>
<dbReference type="SUPFAM" id="SSF53474">
    <property type="entry name" value="alpha/beta-Hydrolases"/>
    <property type="match status" value="1"/>
</dbReference>
<dbReference type="Gene3D" id="3.40.50.1820">
    <property type="entry name" value="alpha/beta hydrolase"/>
    <property type="match status" value="1"/>
</dbReference>
<sequence>MKNAILLHGTCSEQEYLDSQSPPLSANHWFPWLQKKLLISGIHARTPQMPDAQKPDYLKWKTEFEMNMDEDVKILIGHSCGGGFLTRWLSENTRSFETVVLVAPWLDPDRVKTTDFFDFEIDKNLPSRIKNFSLFISKDDDIDILDSAEIIKTSLPSITLYEFENRGHFTIEDLKRNDFPELLEVIIREVV</sequence>
<dbReference type="Pfam" id="PF06821">
    <property type="entry name" value="Ser_hydrolase"/>
    <property type="match status" value="1"/>
</dbReference>
<evidence type="ECO:0000313" key="2">
    <source>
        <dbReference type="Proteomes" id="UP000745577"/>
    </source>
</evidence>
<dbReference type="Proteomes" id="UP000745577">
    <property type="component" value="Unassembled WGS sequence"/>
</dbReference>